<dbReference type="PROSITE" id="PS50109">
    <property type="entry name" value="HIS_KIN"/>
    <property type="match status" value="1"/>
</dbReference>
<evidence type="ECO:0000256" key="7">
    <source>
        <dbReference type="ARBA" id="ARBA00022840"/>
    </source>
</evidence>
<evidence type="ECO:0000256" key="2">
    <source>
        <dbReference type="ARBA" id="ARBA00012438"/>
    </source>
</evidence>
<evidence type="ECO:0000256" key="4">
    <source>
        <dbReference type="ARBA" id="ARBA00022679"/>
    </source>
</evidence>
<dbReference type="GO" id="GO:0016020">
    <property type="term" value="C:membrane"/>
    <property type="evidence" value="ECO:0007669"/>
    <property type="project" value="UniProtKB-UniRule"/>
</dbReference>
<feature type="transmembrane region" description="Helical" evidence="9">
    <location>
        <begin position="109"/>
        <end position="131"/>
    </location>
</feature>
<dbReference type="InterPro" id="IPR005330">
    <property type="entry name" value="MHYT_dom"/>
</dbReference>
<name>A0A928VP52_9CYAN</name>
<feature type="transmembrane region" description="Helical" evidence="9">
    <location>
        <begin position="12"/>
        <end position="33"/>
    </location>
</feature>
<evidence type="ECO:0000256" key="8">
    <source>
        <dbReference type="ARBA" id="ARBA00023012"/>
    </source>
</evidence>
<evidence type="ECO:0000256" key="6">
    <source>
        <dbReference type="ARBA" id="ARBA00022777"/>
    </source>
</evidence>
<dbReference type="InterPro" id="IPR004358">
    <property type="entry name" value="Sig_transdc_His_kin-like_C"/>
</dbReference>
<protein>
    <recommendedName>
        <fullName evidence="2">histidine kinase</fullName>
        <ecNumber evidence="2">2.7.13.3</ecNumber>
    </recommendedName>
</protein>
<dbReference type="PANTHER" id="PTHR43065:SF10">
    <property type="entry name" value="PEROXIDE STRESS-ACTIVATED HISTIDINE KINASE MAK3"/>
    <property type="match status" value="1"/>
</dbReference>
<dbReference type="GO" id="GO:0000155">
    <property type="term" value="F:phosphorelay sensor kinase activity"/>
    <property type="evidence" value="ECO:0007669"/>
    <property type="project" value="InterPro"/>
</dbReference>
<dbReference type="InterPro" id="IPR005467">
    <property type="entry name" value="His_kinase_dom"/>
</dbReference>
<feature type="transmembrane region" description="Helical" evidence="9">
    <location>
        <begin position="143"/>
        <end position="164"/>
    </location>
</feature>
<sequence length="553" mass="59742">MLNPLVSTYDFQLVAISIVIAILAAYTALTFANHVTQTPAAARPIWLGSGAIAMGTGIWSMHFVGMLAFQLPVEISYSLPIVIFSMLAAISASAIALKTVSAPILTTRDWLLSSSSMGAGISTMHYTGMAAMQVPAHIHYNSYLVSLSIGVAIVVSMIALKIVFRLCQPDSSSWQKLGSAVVMGAAIPLMHYIGMAAVEFSALPTGQTTIESNLEFLSGLVCVISFVIIGSALLISLEVQVSDRTASLSRSNAQLTDTLANLKQTQTMLVHSEKMSSIGEMVAGIAHEIKNPTTVLAGNMSYLKSYSEQLIELLEHCIQSPEPLPPAIATYLTSFDQEFVLEDYPKVIKSIDIGVDRVREIVLTLRSFSRMEKTDTAMRPTDLQHNIDSTLLLLHHRLKVSGIEVIRDYGEVPYVECLPGQINQVLLNIISNAIDALESRDQTRSTEEKQQIPSVISIRTACEQETAVIYIADNGEGMSATVGKQIFDAFYTTKSADQGTGLGLSVSYQIITEGHNGHLICSSEPGQGCEFQIQLPLQQNVAIAPPQTIATTS</sequence>
<keyword evidence="9" id="KW-0812">Transmembrane</keyword>
<feature type="domain" description="Histidine kinase" evidence="10">
    <location>
        <begin position="284"/>
        <end position="539"/>
    </location>
</feature>
<evidence type="ECO:0000313" key="12">
    <source>
        <dbReference type="EMBL" id="MBE9030070.1"/>
    </source>
</evidence>
<dbReference type="Pfam" id="PF03707">
    <property type="entry name" value="MHYT"/>
    <property type="match status" value="4"/>
</dbReference>
<keyword evidence="7" id="KW-0067">ATP-binding</keyword>
<accession>A0A928VP52</accession>
<proteinExistence type="predicted"/>
<dbReference type="RefSeq" id="WP_264324897.1">
    <property type="nucleotide sequence ID" value="NZ_JADEXQ010000028.1"/>
</dbReference>
<keyword evidence="9" id="KW-1133">Transmembrane helix</keyword>
<reference evidence="12" key="1">
    <citation type="submission" date="2020-10" db="EMBL/GenBank/DDBJ databases">
        <authorList>
            <person name="Castelo-Branco R."/>
            <person name="Eusebio N."/>
            <person name="Adriana R."/>
            <person name="Vieira A."/>
            <person name="Brugerolle De Fraissinette N."/>
            <person name="Rezende De Castro R."/>
            <person name="Schneider M.P."/>
            <person name="Vasconcelos V."/>
            <person name="Leao P.N."/>
        </authorList>
    </citation>
    <scope>NUCLEOTIDE SEQUENCE</scope>
    <source>
        <strain evidence="12">LEGE 11480</strain>
    </source>
</reference>
<dbReference type="PROSITE" id="PS50924">
    <property type="entry name" value="MHYT"/>
    <property type="match status" value="1"/>
</dbReference>
<dbReference type="PANTHER" id="PTHR43065">
    <property type="entry name" value="SENSOR HISTIDINE KINASE"/>
    <property type="match status" value="1"/>
</dbReference>
<keyword evidence="13" id="KW-1185">Reference proteome</keyword>
<dbReference type="InterPro" id="IPR003661">
    <property type="entry name" value="HisK_dim/P_dom"/>
</dbReference>
<feature type="transmembrane region" description="Helical" evidence="9">
    <location>
        <begin position="216"/>
        <end position="237"/>
    </location>
</feature>
<keyword evidence="8" id="KW-0902">Two-component regulatory system</keyword>
<evidence type="ECO:0000256" key="3">
    <source>
        <dbReference type="ARBA" id="ARBA00022553"/>
    </source>
</evidence>
<dbReference type="SUPFAM" id="SSF55874">
    <property type="entry name" value="ATPase domain of HSP90 chaperone/DNA topoisomerase II/histidine kinase"/>
    <property type="match status" value="1"/>
</dbReference>
<dbReference type="GO" id="GO:0005524">
    <property type="term" value="F:ATP binding"/>
    <property type="evidence" value="ECO:0007669"/>
    <property type="project" value="UniProtKB-KW"/>
</dbReference>
<dbReference type="InterPro" id="IPR003594">
    <property type="entry name" value="HATPase_dom"/>
</dbReference>
<feature type="domain" description="MHYT" evidence="11">
    <location>
        <begin position="9"/>
        <end position="201"/>
    </location>
</feature>
<keyword evidence="3" id="KW-0597">Phosphoprotein</keyword>
<comment type="catalytic activity">
    <reaction evidence="1">
        <text>ATP + protein L-histidine = ADP + protein N-phospho-L-histidine.</text>
        <dbReference type="EC" id="2.7.13.3"/>
    </reaction>
</comment>
<comment type="caution">
    <text evidence="12">The sequence shown here is derived from an EMBL/GenBank/DDBJ whole genome shotgun (WGS) entry which is preliminary data.</text>
</comment>
<keyword evidence="4" id="KW-0808">Transferase</keyword>
<evidence type="ECO:0000259" key="11">
    <source>
        <dbReference type="PROSITE" id="PS50924"/>
    </source>
</evidence>
<dbReference type="Proteomes" id="UP000625316">
    <property type="component" value="Unassembled WGS sequence"/>
</dbReference>
<dbReference type="SUPFAM" id="SSF47384">
    <property type="entry name" value="Homodimeric domain of signal transducing histidine kinase"/>
    <property type="match status" value="1"/>
</dbReference>
<keyword evidence="9" id="KW-0472">Membrane</keyword>
<dbReference type="PRINTS" id="PR00344">
    <property type="entry name" value="BCTRLSENSOR"/>
</dbReference>
<keyword evidence="5" id="KW-0547">Nucleotide-binding</keyword>
<evidence type="ECO:0000256" key="5">
    <source>
        <dbReference type="ARBA" id="ARBA00022741"/>
    </source>
</evidence>
<dbReference type="InterPro" id="IPR036097">
    <property type="entry name" value="HisK_dim/P_sf"/>
</dbReference>
<evidence type="ECO:0000256" key="9">
    <source>
        <dbReference type="PROSITE-ProRule" id="PRU00244"/>
    </source>
</evidence>
<feature type="transmembrane region" description="Helical" evidence="9">
    <location>
        <begin position="75"/>
        <end position="97"/>
    </location>
</feature>
<dbReference type="SMART" id="SM00387">
    <property type="entry name" value="HATPase_c"/>
    <property type="match status" value="1"/>
</dbReference>
<organism evidence="12 13">
    <name type="scientific">Romeriopsis navalis LEGE 11480</name>
    <dbReference type="NCBI Taxonomy" id="2777977"/>
    <lineage>
        <taxon>Bacteria</taxon>
        <taxon>Bacillati</taxon>
        <taxon>Cyanobacteriota</taxon>
        <taxon>Cyanophyceae</taxon>
        <taxon>Leptolyngbyales</taxon>
        <taxon>Leptolyngbyaceae</taxon>
        <taxon>Romeriopsis</taxon>
        <taxon>Romeriopsis navalis</taxon>
    </lineage>
</organism>
<evidence type="ECO:0000313" key="13">
    <source>
        <dbReference type="Proteomes" id="UP000625316"/>
    </source>
</evidence>
<dbReference type="InterPro" id="IPR036890">
    <property type="entry name" value="HATPase_C_sf"/>
</dbReference>
<evidence type="ECO:0000256" key="1">
    <source>
        <dbReference type="ARBA" id="ARBA00000085"/>
    </source>
</evidence>
<dbReference type="EMBL" id="JADEXQ010000028">
    <property type="protein sequence ID" value="MBE9030070.1"/>
    <property type="molecule type" value="Genomic_DNA"/>
</dbReference>
<feature type="transmembrane region" description="Helical" evidence="9">
    <location>
        <begin position="176"/>
        <end position="196"/>
    </location>
</feature>
<dbReference type="CDD" id="cd00082">
    <property type="entry name" value="HisKA"/>
    <property type="match status" value="1"/>
</dbReference>
<evidence type="ECO:0000259" key="10">
    <source>
        <dbReference type="PROSITE" id="PS50109"/>
    </source>
</evidence>
<keyword evidence="6" id="KW-0418">Kinase</keyword>
<dbReference type="Pfam" id="PF02518">
    <property type="entry name" value="HATPase_c"/>
    <property type="match status" value="1"/>
</dbReference>
<feature type="transmembrane region" description="Helical" evidence="9">
    <location>
        <begin position="45"/>
        <end position="69"/>
    </location>
</feature>
<dbReference type="Gene3D" id="1.10.287.130">
    <property type="match status" value="1"/>
</dbReference>
<dbReference type="EC" id="2.7.13.3" evidence="2"/>
<gene>
    <name evidence="12" type="ORF">IQ266_10055</name>
</gene>
<dbReference type="Gene3D" id="3.30.565.10">
    <property type="entry name" value="Histidine kinase-like ATPase, C-terminal domain"/>
    <property type="match status" value="1"/>
</dbReference>
<dbReference type="AlphaFoldDB" id="A0A928VP52"/>